<evidence type="ECO:0000256" key="2">
    <source>
        <dbReference type="SAM" id="SignalP"/>
    </source>
</evidence>
<evidence type="ECO:0000313" key="3">
    <source>
        <dbReference type="EMBL" id="AHX37226.1"/>
    </source>
</evidence>
<reference evidence="3" key="1">
    <citation type="submission" date="2013-05" db="EMBL/GenBank/DDBJ databases">
        <title>Identification and Expression Profiling of the Olfactory Related Genes in Conogethes punctiferalis (Lepidoptera: Crambidae).</title>
        <authorList>
            <person name="Ge X."/>
            <person name="Zhang T."/>
            <person name="Wang Z."/>
        </authorList>
    </citation>
    <scope>NUCLEOTIDE SEQUENCE</scope>
</reference>
<name>A0A0C4K659_CONPF</name>
<accession>A0A0C4K659</accession>
<feature type="chain" id="PRO_5002172157" evidence="2">
    <location>
        <begin position="21"/>
        <end position="149"/>
    </location>
</feature>
<dbReference type="PANTHER" id="PTHR11257:SF12">
    <property type="entry name" value="EJACULATORY BULB-SPECIFIC PROTEIN 3-RELATED"/>
    <property type="match status" value="1"/>
</dbReference>
<keyword evidence="2" id="KW-0732">Signal</keyword>
<dbReference type="Pfam" id="PF03392">
    <property type="entry name" value="OS-D"/>
    <property type="match status" value="1"/>
</dbReference>
<dbReference type="EMBL" id="KF026057">
    <property type="protein sequence ID" value="AHX37226.1"/>
    <property type="molecule type" value="mRNA"/>
</dbReference>
<protein>
    <submittedName>
        <fullName evidence="3">CSP4 protein</fullName>
    </submittedName>
</protein>
<dbReference type="PANTHER" id="PTHR11257">
    <property type="entry name" value="CHEMOSENSORY PROTEIN-RELATED"/>
    <property type="match status" value="1"/>
</dbReference>
<dbReference type="AlphaFoldDB" id="A0A0C4K659"/>
<dbReference type="InterPro" id="IPR005055">
    <property type="entry name" value="A10/PebIII"/>
</dbReference>
<feature type="compositionally biased region" description="Basic and acidic residues" evidence="1">
    <location>
        <begin position="122"/>
        <end position="149"/>
    </location>
</feature>
<evidence type="ECO:0000256" key="1">
    <source>
        <dbReference type="SAM" id="MobiDB-lite"/>
    </source>
</evidence>
<dbReference type="InterPro" id="IPR036682">
    <property type="entry name" value="OS_D_A10/PebIII_sf"/>
</dbReference>
<feature type="signal peptide" evidence="2">
    <location>
        <begin position="1"/>
        <end position="20"/>
    </location>
</feature>
<dbReference type="SUPFAM" id="SSF100910">
    <property type="entry name" value="Chemosensory protein Csp2"/>
    <property type="match status" value="1"/>
</dbReference>
<organism evidence="3">
    <name type="scientific">Conogethes punctiferalis</name>
    <name type="common">Durian fruit borer</name>
    <name type="synonym">Astura punctiferalis</name>
    <dbReference type="NCBI Taxonomy" id="1133088"/>
    <lineage>
        <taxon>Eukaryota</taxon>
        <taxon>Metazoa</taxon>
        <taxon>Ecdysozoa</taxon>
        <taxon>Arthropoda</taxon>
        <taxon>Hexapoda</taxon>
        <taxon>Insecta</taxon>
        <taxon>Pterygota</taxon>
        <taxon>Neoptera</taxon>
        <taxon>Endopterygota</taxon>
        <taxon>Lepidoptera</taxon>
        <taxon>Glossata</taxon>
        <taxon>Ditrysia</taxon>
        <taxon>Pyraloidea</taxon>
        <taxon>Crambidae</taxon>
        <taxon>Spilomelinae</taxon>
        <taxon>Conogethes</taxon>
    </lineage>
</organism>
<dbReference type="Gene3D" id="1.10.2080.10">
    <property type="entry name" value="Insect odorant-binding protein A10/Ejaculatory bulb-specific protein 3"/>
    <property type="match status" value="1"/>
</dbReference>
<feature type="region of interest" description="Disordered" evidence="1">
    <location>
        <begin position="121"/>
        <end position="149"/>
    </location>
</feature>
<gene>
    <name evidence="3" type="primary">CSP4</name>
</gene>
<proteinExistence type="evidence at transcript level"/>
<sequence length="149" mass="17202">MKIITLLLITIAYLTTQANAEETSTYSTKYDGVNLDEVLGNDRLLNNYVNCLLDNGPCTPDAKELKKNLPDAIQNDCKKCSDRQREGAVQVMEYIIDHREEDWKKLEQKYNSDGSYKKKYLERKQAKEASKESNEQSNEKVNKSDEKKE</sequence>